<accession>A0AAN7CE16</accession>
<evidence type="ECO:0000256" key="1">
    <source>
        <dbReference type="ARBA" id="ARBA00022741"/>
    </source>
</evidence>
<dbReference type="PANTHER" id="PTHR45626">
    <property type="entry name" value="TRANSCRIPTION TERMINATION FACTOR 2-RELATED"/>
    <property type="match status" value="1"/>
</dbReference>
<organism evidence="7 8">
    <name type="scientific">Achaetomium macrosporum</name>
    <dbReference type="NCBI Taxonomy" id="79813"/>
    <lineage>
        <taxon>Eukaryota</taxon>
        <taxon>Fungi</taxon>
        <taxon>Dikarya</taxon>
        <taxon>Ascomycota</taxon>
        <taxon>Pezizomycotina</taxon>
        <taxon>Sordariomycetes</taxon>
        <taxon>Sordariomycetidae</taxon>
        <taxon>Sordariales</taxon>
        <taxon>Chaetomiaceae</taxon>
        <taxon>Achaetomium</taxon>
    </lineage>
</organism>
<feature type="compositionally biased region" description="Polar residues" evidence="4">
    <location>
        <begin position="832"/>
        <end position="851"/>
    </location>
</feature>
<feature type="region of interest" description="Disordered" evidence="4">
    <location>
        <begin position="522"/>
        <end position="546"/>
    </location>
</feature>
<feature type="region of interest" description="Disordered" evidence="4">
    <location>
        <begin position="818"/>
        <end position="853"/>
    </location>
</feature>
<dbReference type="Gene3D" id="3.40.50.300">
    <property type="entry name" value="P-loop containing nucleotide triphosphate hydrolases"/>
    <property type="match status" value="1"/>
</dbReference>
<dbReference type="InterPro" id="IPR049730">
    <property type="entry name" value="SNF2/RAD54-like_C"/>
</dbReference>
<keyword evidence="8" id="KW-1185">Reference proteome</keyword>
<evidence type="ECO:0000259" key="6">
    <source>
        <dbReference type="PROSITE" id="PS51194"/>
    </source>
</evidence>
<dbReference type="CDD" id="cd18793">
    <property type="entry name" value="SF2_C_SNF"/>
    <property type="match status" value="1"/>
</dbReference>
<dbReference type="SMART" id="SM00487">
    <property type="entry name" value="DEXDc"/>
    <property type="match status" value="1"/>
</dbReference>
<keyword evidence="1" id="KW-0547">Nucleotide-binding</keyword>
<dbReference type="SUPFAM" id="SSF52540">
    <property type="entry name" value="P-loop containing nucleoside triphosphate hydrolases"/>
    <property type="match status" value="2"/>
</dbReference>
<proteinExistence type="predicted"/>
<dbReference type="Pfam" id="PF00176">
    <property type="entry name" value="SNF2-rel_dom"/>
    <property type="match status" value="1"/>
</dbReference>
<dbReference type="GO" id="GO:0016787">
    <property type="term" value="F:hydrolase activity"/>
    <property type="evidence" value="ECO:0007669"/>
    <property type="project" value="UniProtKB-KW"/>
</dbReference>
<dbReference type="InterPro" id="IPR027417">
    <property type="entry name" value="P-loop_NTPase"/>
</dbReference>
<dbReference type="InterPro" id="IPR050628">
    <property type="entry name" value="SNF2_RAD54_helicase_TF"/>
</dbReference>
<dbReference type="PROSITE" id="PS51194">
    <property type="entry name" value="HELICASE_CTER"/>
    <property type="match status" value="1"/>
</dbReference>
<dbReference type="PROSITE" id="PS51192">
    <property type="entry name" value="HELICASE_ATP_BIND_1"/>
    <property type="match status" value="1"/>
</dbReference>
<evidence type="ECO:0000313" key="8">
    <source>
        <dbReference type="Proteomes" id="UP001303760"/>
    </source>
</evidence>
<evidence type="ECO:0000256" key="4">
    <source>
        <dbReference type="SAM" id="MobiDB-lite"/>
    </source>
</evidence>
<dbReference type="PANTHER" id="PTHR45626:SF51">
    <property type="entry name" value="SNF2-RELATED DOMAIN-CONTAINING PROTEIN"/>
    <property type="match status" value="1"/>
</dbReference>
<feature type="compositionally biased region" description="Polar residues" evidence="4">
    <location>
        <begin position="528"/>
        <end position="546"/>
    </location>
</feature>
<dbReference type="Proteomes" id="UP001303760">
    <property type="component" value="Unassembled WGS sequence"/>
</dbReference>
<evidence type="ECO:0000259" key="5">
    <source>
        <dbReference type="PROSITE" id="PS51192"/>
    </source>
</evidence>
<dbReference type="GO" id="GO:0006281">
    <property type="term" value="P:DNA repair"/>
    <property type="evidence" value="ECO:0007669"/>
    <property type="project" value="TreeGrafter"/>
</dbReference>
<reference evidence="7" key="2">
    <citation type="submission" date="2023-05" db="EMBL/GenBank/DDBJ databases">
        <authorList>
            <consortium name="Lawrence Berkeley National Laboratory"/>
            <person name="Steindorff A."/>
            <person name="Hensen N."/>
            <person name="Bonometti L."/>
            <person name="Westerberg I."/>
            <person name="Brannstrom I.O."/>
            <person name="Guillou S."/>
            <person name="Cros-Aarteil S."/>
            <person name="Calhoun S."/>
            <person name="Haridas S."/>
            <person name="Kuo A."/>
            <person name="Mondo S."/>
            <person name="Pangilinan J."/>
            <person name="Riley R."/>
            <person name="Labutti K."/>
            <person name="Andreopoulos B."/>
            <person name="Lipzen A."/>
            <person name="Chen C."/>
            <person name="Yanf M."/>
            <person name="Daum C."/>
            <person name="Ng V."/>
            <person name="Clum A."/>
            <person name="Ohm R."/>
            <person name="Martin F."/>
            <person name="Silar P."/>
            <person name="Natvig D."/>
            <person name="Lalanne C."/>
            <person name="Gautier V."/>
            <person name="Ament-Velasquez S.L."/>
            <person name="Kruys A."/>
            <person name="Hutchinson M.I."/>
            <person name="Powell A.J."/>
            <person name="Barry K."/>
            <person name="Miller A.N."/>
            <person name="Grigoriev I.V."/>
            <person name="Debuchy R."/>
            <person name="Gladieux P."/>
            <person name="Thoren M.H."/>
            <person name="Johannesson H."/>
        </authorList>
    </citation>
    <scope>NUCLEOTIDE SEQUENCE</scope>
    <source>
        <strain evidence="7">CBS 532.94</strain>
    </source>
</reference>
<feature type="region of interest" description="Disordered" evidence="4">
    <location>
        <begin position="1119"/>
        <end position="1169"/>
    </location>
</feature>
<dbReference type="AlphaFoldDB" id="A0AAN7CE16"/>
<dbReference type="GO" id="GO:0005634">
    <property type="term" value="C:nucleus"/>
    <property type="evidence" value="ECO:0007669"/>
    <property type="project" value="TreeGrafter"/>
</dbReference>
<reference evidence="7" key="1">
    <citation type="journal article" date="2023" name="Mol. Phylogenet. Evol.">
        <title>Genome-scale phylogeny and comparative genomics of the fungal order Sordariales.</title>
        <authorList>
            <person name="Hensen N."/>
            <person name="Bonometti L."/>
            <person name="Westerberg I."/>
            <person name="Brannstrom I.O."/>
            <person name="Guillou S."/>
            <person name="Cros-Aarteil S."/>
            <person name="Calhoun S."/>
            <person name="Haridas S."/>
            <person name="Kuo A."/>
            <person name="Mondo S."/>
            <person name="Pangilinan J."/>
            <person name="Riley R."/>
            <person name="LaButti K."/>
            <person name="Andreopoulos B."/>
            <person name="Lipzen A."/>
            <person name="Chen C."/>
            <person name="Yan M."/>
            <person name="Daum C."/>
            <person name="Ng V."/>
            <person name="Clum A."/>
            <person name="Steindorff A."/>
            <person name="Ohm R.A."/>
            <person name="Martin F."/>
            <person name="Silar P."/>
            <person name="Natvig D.O."/>
            <person name="Lalanne C."/>
            <person name="Gautier V."/>
            <person name="Ament-Velasquez S.L."/>
            <person name="Kruys A."/>
            <person name="Hutchinson M.I."/>
            <person name="Powell A.J."/>
            <person name="Barry K."/>
            <person name="Miller A.N."/>
            <person name="Grigoriev I.V."/>
            <person name="Debuchy R."/>
            <person name="Gladieux P."/>
            <person name="Hiltunen Thoren M."/>
            <person name="Johannesson H."/>
        </authorList>
    </citation>
    <scope>NUCLEOTIDE SEQUENCE</scope>
    <source>
        <strain evidence="7">CBS 532.94</strain>
    </source>
</reference>
<evidence type="ECO:0000256" key="2">
    <source>
        <dbReference type="ARBA" id="ARBA00022801"/>
    </source>
</evidence>
<dbReference type="InterPro" id="IPR000330">
    <property type="entry name" value="SNF2_N"/>
</dbReference>
<dbReference type="Gene3D" id="3.40.50.10810">
    <property type="entry name" value="Tandem AAA-ATPase domain"/>
    <property type="match status" value="2"/>
</dbReference>
<feature type="domain" description="Helicase ATP-binding" evidence="5">
    <location>
        <begin position="265"/>
        <end position="534"/>
    </location>
</feature>
<comment type="caution">
    <text evidence="7">The sequence shown here is derived from an EMBL/GenBank/DDBJ whole genome shotgun (WGS) entry which is preliminary data.</text>
</comment>
<evidence type="ECO:0000313" key="7">
    <source>
        <dbReference type="EMBL" id="KAK4240328.1"/>
    </source>
</evidence>
<keyword evidence="2" id="KW-0378">Hydrolase</keyword>
<keyword evidence="3" id="KW-0067">ATP-binding</keyword>
<dbReference type="GO" id="GO:0005524">
    <property type="term" value="F:ATP binding"/>
    <property type="evidence" value="ECO:0007669"/>
    <property type="project" value="UniProtKB-KW"/>
</dbReference>
<dbReference type="Pfam" id="PF00271">
    <property type="entry name" value="Helicase_C"/>
    <property type="match status" value="1"/>
</dbReference>
<dbReference type="InterPro" id="IPR038718">
    <property type="entry name" value="SNF2-like_sf"/>
</dbReference>
<name>A0AAN7CE16_9PEZI</name>
<dbReference type="EMBL" id="MU860042">
    <property type="protein sequence ID" value="KAK4240328.1"/>
    <property type="molecule type" value="Genomic_DNA"/>
</dbReference>
<dbReference type="InterPro" id="IPR014001">
    <property type="entry name" value="Helicase_ATP-bd"/>
</dbReference>
<feature type="domain" description="Helicase C-terminal" evidence="6">
    <location>
        <begin position="900"/>
        <end position="1061"/>
    </location>
</feature>
<protein>
    <submittedName>
        <fullName evidence="7">DNA repair protein rad8</fullName>
    </submittedName>
</protein>
<sequence length="1169" mass="130528">MLPTELLRYVAAGCLILDKADLEDRLADNIWSSVKPGEWHHFLPLSALDKGEGLDGLIGYSSPDKIGKSTFLFLTPEIQTRLISSVGPLSSLSGLLLNRWIHMSLGTSTNNPDLAIVRVYLLPDDVDNRSIPRFAPDLRRARATLLQHLDFSTNTWQGQVSETAEEQVGESQSLLQMFNIIPSPDPSPEDILDFDARDAAYRLMDSNVPGLLTTLYSYQRRSAALMLQRESQTMQVVDPRLTKVADQLGSQWYYDAVRGTILREPVHYDEPRGGILAEEMGAGKTLICLALILASRHIPSAVPDHLRTDEPVVRPRVGSLADMAAACITRNSVPWRAILDGLGPEDSEYRGCVDAIRRNPGFYRLPPPTRHRRTRQPDSNVRPRRVLLSHTSLVIVPTNLVQQWKQEITKHTTGLRVFIVDKKQELPAAEELIEYDILLFASSRFERLAECFGSNSNCVHVLLNSSLERLAMIHFKRCIVDEGHKLGNSRARRRSNLHLIIDHLQISSKWVVTGTPSKGLFGVDDTHVSQPDGQQQPAGTQQTESSADLEMGDLQRIGSIARFFLHMRPWANKSTEPGDTPADWNIYVMQPRHSARSAGSQECLKATLASLIIRHRLSEVSDLLPTVDEKIVYLDGSFQDQLVLNLFSMMIIFNAVQSQRTDQDYFFHPRQRKALVELVLNLRQASFFGGSFFSAAQIRKAIDTAEDFLREGKVPVSPEDESLLRDAVEFGHLAVENNIKNCANQFREVPLYVQNFPWGAGREWSLDLEDGDPVCTDSRLISALQKFVQPLVDAPTSLQMMFDSGRFAERGLAERLKGLEDQDPDGDPPTPKTQQKTLAGNTQLGQDNTSPNRRRSVILAKDLPAPGGAFVAAEAERITIAAPLAGAQLISTASAKLSYLVDQILKYQESEQIIVFYENDNVAYYLAGVLEILQLQIQHLIYAKGLTPERRAQYVATFNHNPKFRVLLMDVGQAAFGLDMQSASRIYFINPVLNPQVEAQAIGRARRISQNKPVSVETLVLRGSVEEVIVKRRGEMTQAEQWKCRSILDDKPIYEWILNAKILPLPGGNDIPGPDQMAKLQSPQFIFGRGFGRELSHPDQDLLTVNGSPVSNKKSVAIAERSRKRPSPEAGFAVPVGTPLCGDGPPMKRRPQVRFPDFDNEEDGRLVSD</sequence>
<gene>
    <name evidence="7" type="ORF">C8A03DRAFT_31554</name>
</gene>
<dbReference type="InterPro" id="IPR001650">
    <property type="entry name" value="Helicase_C-like"/>
</dbReference>
<dbReference type="GO" id="GO:0008094">
    <property type="term" value="F:ATP-dependent activity, acting on DNA"/>
    <property type="evidence" value="ECO:0007669"/>
    <property type="project" value="TreeGrafter"/>
</dbReference>
<evidence type="ECO:0000256" key="3">
    <source>
        <dbReference type="ARBA" id="ARBA00022840"/>
    </source>
</evidence>